<keyword evidence="2" id="KW-0479">Metal-binding</keyword>
<keyword evidence="3" id="KW-0677">Repeat</keyword>
<dbReference type="InterPro" id="IPR050752">
    <property type="entry name" value="C2H2-ZF_domain"/>
</dbReference>
<dbReference type="GO" id="GO:0005634">
    <property type="term" value="C:nucleus"/>
    <property type="evidence" value="ECO:0007669"/>
    <property type="project" value="UniProtKB-SubCell"/>
</dbReference>
<evidence type="ECO:0000256" key="8">
    <source>
        <dbReference type="ARBA" id="ARBA00023163"/>
    </source>
</evidence>
<dbReference type="PANTHER" id="PTHR24384">
    <property type="entry name" value="FINGER PUTATIVE TRANSCRIPTION FACTOR FAMILY-RELATED"/>
    <property type="match status" value="1"/>
</dbReference>
<evidence type="ECO:0000256" key="10">
    <source>
        <dbReference type="PROSITE-ProRule" id="PRU00042"/>
    </source>
</evidence>
<proteinExistence type="predicted"/>
<dbReference type="EMBL" id="JAPEUV010000143">
    <property type="protein sequence ID" value="KAJ4331625.1"/>
    <property type="molecule type" value="Genomic_DNA"/>
</dbReference>
<dbReference type="GO" id="GO:0000978">
    <property type="term" value="F:RNA polymerase II cis-regulatory region sequence-specific DNA binding"/>
    <property type="evidence" value="ECO:0007669"/>
    <property type="project" value="TreeGrafter"/>
</dbReference>
<name>A0A9W8WRZ6_9PLEO</name>
<evidence type="ECO:0000256" key="6">
    <source>
        <dbReference type="ARBA" id="ARBA00023015"/>
    </source>
</evidence>
<organism evidence="13 14">
    <name type="scientific">Didymella glomerata</name>
    <dbReference type="NCBI Taxonomy" id="749621"/>
    <lineage>
        <taxon>Eukaryota</taxon>
        <taxon>Fungi</taxon>
        <taxon>Dikarya</taxon>
        <taxon>Ascomycota</taxon>
        <taxon>Pezizomycotina</taxon>
        <taxon>Dothideomycetes</taxon>
        <taxon>Pleosporomycetidae</taxon>
        <taxon>Pleosporales</taxon>
        <taxon>Pleosporineae</taxon>
        <taxon>Didymellaceae</taxon>
        <taxon>Didymella</taxon>
    </lineage>
</organism>
<evidence type="ECO:0000313" key="13">
    <source>
        <dbReference type="EMBL" id="KAJ4331625.1"/>
    </source>
</evidence>
<evidence type="ECO:0000256" key="9">
    <source>
        <dbReference type="ARBA" id="ARBA00023242"/>
    </source>
</evidence>
<evidence type="ECO:0000256" key="3">
    <source>
        <dbReference type="ARBA" id="ARBA00022737"/>
    </source>
</evidence>
<keyword evidence="6" id="KW-0805">Transcription regulation</keyword>
<evidence type="ECO:0000256" key="2">
    <source>
        <dbReference type="ARBA" id="ARBA00022723"/>
    </source>
</evidence>
<reference evidence="13" key="1">
    <citation type="submission" date="2022-10" db="EMBL/GenBank/DDBJ databases">
        <title>Tapping the CABI collections for fungal endophytes: first genome assemblies for Collariella, Neodidymelliopsis, Ascochyta clinopodiicola, Didymella pomorum, Didymosphaeria variabile, Neocosmospora piperis and Neocucurbitaria cava.</title>
        <authorList>
            <person name="Hill R."/>
        </authorList>
    </citation>
    <scope>NUCLEOTIDE SEQUENCE</scope>
    <source>
        <strain evidence="13">IMI 360193</strain>
    </source>
</reference>
<comment type="caution">
    <text evidence="13">The sequence shown here is derived from an EMBL/GenBank/DDBJ whole genome shotgun (WGS) entry which is preliminary data.</text>
</comment>
<sequence length="473" mass="54015">MAPQDVNRYSLFRDGEVNLPKPAPPEDPSKNPFLNQVAENPLPWQDVKKRGAPQGPVAAPARTLVIKDPNRPIITHQRRSSQQARSRAVSSVTTTSDKPYDTHENWCGACSIRFPNRTSLQNHIKQTPDHKHYCNLCVRVFKDRNGLKNHVDNTRGHETFCNLCLSAFKDEWGLKNHFENNYAVDHRFVCLTCLLGFQSQMELNRHLKTSKKHTWCITCKKPFSSQSERDRHWRTTTAHRHCLQVGCDFDAADLGALEAHHERDHFRCDGCKLIYPSQTKLYQHQEECNLPVPCPHCEELCAGQGGLARHLKQCFACDECGFYTPHEGNLRVHMTKHTVAAIPCWGCSLPMRTFSSLINHLESGACPKCHDPSLLLQALGEWWYSPLFMDLDIHASIRTGRIKVEEVHEWMHAGILMPFICRDEGCKKAFSYLSSMVLHMESQACGWDIERLNAPGLEALFKARCLRRDSGQE</sequence>
<dbReference type="GO" id="GO:0000981">
    <property type="term" value="F:DNA-binding transcription factor activity, RNA polymerase II-specific"/>
    <property type="evidence" value="ECO:0007669"/>
    <property type="project" value="TreeGrafter"/>
</dbReference>
<comment type="subcellular location">
    <subcellularLocation>
        <location evidence="1">Nucleus</location>
    </subcellularLocation>
</comment>
<evidence type="ECO:0000259" key="12">
    <source>
        <dbReference type="PROSITE" id="PS50157"/>
    </source>
</evidence>
<evidence type="ECO:0000256" key="1">
    <source>
        <dbReference type="ARBA" id="ARBA00004123"/>
    </source>
</evidence>
<dbReference type="Proteomes" id="UP001140562">
    <property type="component" value="Unassembled WGS sequence"/>
</dbReference>
<protein>
    <recommendedName>
        <fullName evidence="12">C2H2-type domain-containing protein</fullName>
    </recommendedName>
</protein>
<keyword evidence="7" id="KW-0238">DNA-binding</keyword>
<dbReference type="AlphaFoldDB" id="A0A9W8WRZ6"/>
<evidence type="ECO:0000256" key="11">
    <source>
        <dbReference type="SAM" id="MobiDB-lite"/>
    </source>
</evidence>
<dbReference type="GO" id="GO:0008270">
    <property type="term" value="F:zinc ion binding"/>
    <property type="evidence" value="ECO:0007669"/>
    <property type="project" value="UniProtKB-KW"/>
</dbReference>
<keyword evidence="14" id="KW-1185">Reference proteome</keyword>
<dbReference type="PROSITE" id="PS50157">
    <property type="entry name" value="ZINC_FINGER_C2H2_2"/>
    <property type="match status" value="1"/>
</dbReference>
<evidence type="ECO:0000256" key="5">
    <source>
        <dbReference type="ARBA" id="ARBA00022833"/>
    </source>
</evidence>
<feature type="region of interest" description="Disordered" evidence="11">
    <location>
        <begin position="1"/>
        <end position="96"/>
    </location>
</feature>
<dbReference type="OrthoDB" id="6105938at2759"/>
<evidence type="ECO:0000313" key="14">
    <source>
        <dbReference type="Proteomes" id="UP001140562"/>
    </source>
</evidence>
<keyword evidence="9" id="KW-0539">Nucleus</keyword>
<keyword evidence="4 10" id="KW-0863">Zinc-finger</keyword>
<dbReference type="InterPro" id="IPR013087">
    <property type="entry name" value="Znf_C2H2_type"/>
</dbReference>
<evidence type="ECO:0000256" key="4">
    <source>
        <dbReference type="ARBA" id="ARBA00022771"/>
    </source>
</evidence>
<dbReference type="PANTHER" id="PTHR24384:SF189">
    <property type="entry name" value="C2H2-TYPE DOMAIN-CONTAINING PROTEIN-RELATED"/>
    <property type="match status" value="1"/>
</dbReference>
<accession>A0A9W8WRZ6</accession>
<dbReference type="Pfam" id="PF12874">
    <property type="entry name" value="zf-met"/>
    <property type="match status" value="1"/>
</dbReference>
<dbReference type="Gene3D" id="3.30.160.60">
    <property type="entry name" value="Classic Zinc Finger"/>
    <property type="match status" value="3"/>
</dbReference>
<keyword evidence="5" id="KW-0862">Zinc</keyword>
<feature type="compositionally biased region" description="Low complexity" evidence="11">
    <location>
        <begin position="80"/>
        <end position="96"/>
    </location>
</feature>
<evidence type="ECO:0000256" key="7">
    <source>
        <dbReference type="ARBA" id="ARBA00023125"/>
    </source>
</evidence>
<gene>
    <name evidence="13" type="ORF">N0V87_009023</name>
</gene>
<feature type="domain" description="C2H2-type" evidence="12">
    <location>
        <begin position="315"/>
        <end position="338"/>
    </location>
</feature>
<keyword evidence="8" id="KW-0804">Transcription</keyword>
<dbReference type="SMART" id="SM00355">
    <property type="entry name" value="ZnF_C2H2"/>
    <property type="match status" value="10"/>
</dbReference>